<accession>A0A3S9HJ81</accession>
<reference evidence="5 6" key="1">
    <citation type="journal article" date="2011" name="Int. J. Syst. Evol. Microbiol.">
        <title>Description of Undibacterium oligocarboniphilum sp. nov., isolated from purified water, and Undibacterium pigrum strain CCUG 49012 as the type strain of Undibacterium parvum sp. nov., and emended descriptions of the genus Undibacterium and the species Undibacterium pigrum.</title>
        <authorList>
            <person name="Eder W."/>
            <person name="Wanner G."/>
            <person name="Ludwig W."/>
            <person name="Busse H.J."/>
            <person name="Ziemke-Kageler F."/>
            <person name="Lang E."/>
        </authorList>
    </citation>
    <scope>NUCLEOTIDE SEQUENCE [LARGE SCALE GENOMIC DNA]</scope>
    <source>
        <strain evidence="5 6">DSM 23061</strain>
    </source>
</reference>
<dbReference type="Pfam" id="PF01590">
    <property type="entry name" value="GAF"/>
    <property type="match status" value="2"/>
</dbReference>
<dbReference type="InterPro" id="IPR003018">
    <property type="entry name" value="GAF"/>
</dbReference>
<comment type="catalytic activity">
    <reaction evidence="1">
        <text>ATP + protein L-histidine = ADP + protein N-phospho-L-histidine.</text>
        <dbReference type="EC" id="2.7.13.3"/>
    </reaction>
</comment>
<dbReference type="Pfam" id="PF02518">
    <property type="entry name" value="HATPase_c"/>
    <property type="match status" value="1"/>
</dbReference>
<feature type="domain" description="Histidine kinase" evidence="4">
    <location>
        <begin position="410"/>
        <end position="641"/>
    </location>
</feature>
<organism evidence="5 6">
    <name type="scientific">Undibacterium parvum</name>
    <dbReference type="NCBI Taxonomy" id="401471"/>
    <lineage>
        <taxon>Bacteria</taxon>
        <taxon>Pseudomonadati</taxon>
        <taxon>Pseudomonadota</taxon>
        <taxon>Betaproteobacteria</taxon>
        <taxon>Burkholderiales</taxon>
        <taxon>Oxalobacteraceae</taxon>
        <taxon>Undibacterium</taxon>
    </lineage>
</organism>
<evidence type="ECO:0000259" key="4">
    <source>
        <dbReference type="PROSITE" id="PS50109"/>
    </source>
</evidence>
<dbReference type="InterPro" id="IPR036097">
    <property type="entry name" value="HisK_dim/P_sf"/>
</dbReference>
<dbReference type="PANTHER" id="PTHR43065">
    <property type="entry name" value="SENSOR HISTIDINE KINASE"/>
    <property type="match status" value="1"/>
</dbReference>
<dbReference type="EMBL" id="CP034464">
    <property type="protein sequence ID" value="AZP12161.1"/>
    <property type="molecule type" value="Genomic_DNA"/>
</dbReference>
<dbReference type="Gene3D" id="3.30.565.10">
    <property type="entry name" value="Histidine kinase-like ATPase, C-terminal domain"/>
    <property type="match status" value="1"/>
</dbReference>
<proteinExistence type="predicted"/>
<evidence type="ECO:0000256" key="1">
    <source>
        <dbReference type="ARBA" id="ARBA00000085"/>
    </source>
</evidence>
<dbReference type="InterPro" id="IPR005467">
    <property type="entry name" value="His_kinase_dom"/>
</dbReference>
<dbReference type="Gene3D" id="1.10.287.130">
    <property type="match status" value="1"/>
</dbReference>
<dbReference type="PANTHER" id="PTHR43065:SF47">
    <property type="match status" value="1"/>
</dbReference>
<dbReference type="InterPro" id="IPR004358">
    <property type="entry name" value="Sig_transdc_His_kin-like_C"/>
</dbReference>
<dbReference type="InterPro" id="IPR036890">
    <property type="entry name" value="HATPase_C_sf"/>
</dbReference>
<dbReference type="KEGG" id="upv:EJN92_09190"/>
<dbReference type="InterPro" id="IPR003661">
    <property type="entry name" value="HisK_dim/P_dom"/>
</dbReference>
<dbReference type="EC" id="2.7.13.3" evidence="2"/>
<dbReference type="SMART" id="SM00065">
    <property type="entry name" value="GAF"/>
    <property type="match status" value="2"/>
</dbReference>
<dbReference type="CDD" id="cd00082">
    <property type="entry name" value="HisKA"/>
    <property type="match status" value="1"/>
</dbReference>
<keyword evidence="3" id="KW-0597">Phosphoprotein</keyword>
<dbReference type="SUPFAM" id="SSF55874">
    <property type="entry name" value="ATPase domain of HSP90 chaperone/DNA topoisomerase II/histidine kinase"/>
    <property type="match status" value="1"/>
</dbReference>
<dbReference type="GO" id="GO:0000155">
    <property type="term" value="F:phosphorelay sensor kinase activity"/>
    <property type="evidence" value="ECO:0007669"/>
    <property type="project" value="InterPro"/>
</dbReference>
<dbReference type="PRINTS" id="PR00344">
    <property type="entry name" value="BCTRLSENSOR"/>
</dbReference>
<dbReference type="SUPFAM" id="SSF55781">
    <property type="entry name" value="GAF domain-like"/>
    <property type="match status" value="2"/>
</dbReference>
<keyword evidence="6" id="KW-1185">Reference proteome</keyword>
<evidence type="ECO:0000313" key="5">
    <source>
        <dbReference type="EMBL" id="AZP12161.1"/>
    </source>
</evidence>
<dbReference type="PROSITE" id="PS50109">
    <property type="entry name" value="HIS_KIN"/>
    <property type="match status" value="1"/>
</dbReference>
<dbReference type="OrthoDB" id="9812260at2"/>
<sequence length="643" mass="71255">MESRLHRLEAVQAILLEIGQKATACRDITEFLRAVHAALGRVMYAANFYVALTDGSNQAVRFVYFVDEADATPDPTELFVLPATNQSATSWVIQNRQRLIMSAQEFRQMILSAWNGTPAEQWMGCPLLDQHQQALGAIVIQSYRPEISFSLEDQALFSQIASHVAMALQGLQHRDSLELAVQQRTALLEHEIAERKHAEALQRALFEIAELSSSVEQVSTLYASIHQSIAKLLFARNFVILRFHADSDEISIEYFVDETESIPTTSRFPLGVGLSSYVIRSKQAQLIDHARFEELIASAEIRHGLGNLQMSSWMGAPMLVHEQIIGVLILQSYDPTILYSEQDLNLLAFVANHVASALSRFDAELALRLAKSELEQQNSALSQALLALQEAQGTLVRQEKMVALGGLVAGIAHEINTPLGICVTATSHLAEELKLTRQELAENSLSEQGLQQFFEVLDQALRILDSNTQRAATLVRSFKQVAVDQSSDHLREFDLHDYLEEILHSLQPKFKGKKIAITLDCVSGILLTSFPGALSQLLTNMLMNSLMHGFNQDSAGKIHIAACLDADQVCLEYSDDGNGMDAEALTKLFDPFYTTKRGQGGSGLGAHIIFNLITDVLKGTILASSEIGNGLRYRLRFPRQLQD</sequence>
<evidence type="ECO:0000256" key="2">
    <source>
        <dbReference type="ARBA" id="ARBA00012438"/>
    </source>
</evidence>
<protein>
    <recommendedName>
        <fullName evidence="2">histidine kinase</fullName>
        <ecNumber evidence="2">2.7.13.3</ecNumber>
    </recommendedName>
</protein>
<dbReference type="RefSeq" id="WP_126127543.1">
    <property type="nucleotide sequence ID" value="NZ_CP034464.1"/>
</dbReference>
<gene>
    <name evidence="5" type="ORF">EJN92_09190</name>
</gene>
<dbReference type="SMART" id="SM00387">
    <property type="entry name" value="HATPase_c"/>
    <property type="match status" value="1"/>
</dbReference>
<name>A0A3S9HJ81_9BURK</name>
<dbReference type="InterPro" id="IPR003594">
    <property type="entry name" value="HATPase_dom"/>
</dbReference>
<evidence type="ECO:0000256" key="3">
    <source>
        <dbReference type="ARBA" id="ARBA00022553"/>
    </source>
</evidence>
<dbReference type="InterPro" id="IPR029016">
    <property type="entry name" value="GAF-like_dom_sf"/>
</dbReference>
<dbReference type="Proteomes" id="UP000275663">
    <property type="component" value="Chromosome"/>
</dbReference>
<dbReference type="AlphaFoldDB" id="A0A3S9HJ81"/>
<evidence type="ECO:0000313" key="6">
    <source>
        <dbReference type="Proteomes" id="UP000275663"/>
    </source>
</evidence>
<dbReference type="Gene3D" id="3.30.450.40">
    <property type="match status" value="2"/>
</dbReference>
<dbReference type="SUPFAM" id="SSF47384">
    <property type="entry name" value="Homodimeric domain of signal transducing histidine kinase"/>
    <property type="match status" value="1"/>
</dbReference>